<dbReference type="InterPro" id="IPR011249">
    <property type="entry name" value="Metalloenz_LuxS/M16"/>
</dbReference>
<evidence type="ECO:0000256" key="4">
    <source>
        <dbReference type="ARBA" id="ARBA00022833"/>
    </source>
</evidence>
<keyword evidence="2" id="KW-0645">Protease</keyword>
<name>A0AAE3NX16_9BACT</name>
<evidence type="ECO:0000313" key="9">
    <source>
        <dbReference type="EMBL" id="MDF1611631.1"/>
    </source>
</evidence>
<dbReference type="PANTHER" id="PTHR43690">
    <property type="entry name" value="NARDILYSIN"/>
    <property type="match status" value="1"/>
</dbReference>
<gene>
    <name evidence="9" type="ORF">P0M35_05690</name>
</gene>
<feature type="signal peptide" evidence="6">
    <location>
        <begin position="1"/>
        <end position="19"/>
    </location>
</feature>
<evidence type="ECO:0000313" key="10">
    <source>
        <dbReference type="Proteomes" id="UP001221302"/>
    </source>
</evidence>
<feature type="chain" id="PRO_5042295526" evidence="6">
    <location>
        <begin position="20"/>
        <end position="444"/>
    </location>
</feature>
<dbReference type="InterPro" id="IPR007863">
    <property type="entry name" value="Peptidase_M16_C"/>
</dbReference>
<dbReference type="GO" id="GO:0008237">
    <property type="term" value="F:metallopeptidase activity"/>
    <property type="evidence" value="ECO:0007669"/>
    <property type="project" value="UniProtKB-KW"/>
</dbReference>
<dbReference type="GO" id="GO:0006508">
    <property type="term" value="P:proteolysis"/>
    <property type="evidence" value="ECO:0007669"/>
    <property type="project" value="UniProtKB-KW"/>
</dbReference>
<dbReference type="EMBL" id="JARGDL010000005">
    <property type="protein sequence ID" value="MDF1611631.1"/>
    <property type="molecule type" value="Genomic_DNA"/>
</dbReference>
<evidence type="ECO:0000256" key="1">
    <source>
        <dbReference type="ARBA" id="ARBA00007261"/>
    </source>
</evidence>
<comment type="caution">
    <text evidence="9">The sequence shown here is derived from an EMBL/GenBank/DDBJ whole genome shotgun (WGS) entry which is preliminary data.</text>
</comment>
<feature type="domain" description="Peptidase M16 C-terminal" evidence="8">
    <location>
        <begin position="191"/>
        <end position="368"/>
    </location>
</feature>
<dbReference type="GO" id="GO:0046872">
    <property type="term" value="F:metal ion binding"/>
    <property type="evidence" value="ECO:0007669"/>
    <property type="project" value="InterPro"/>
</dbReference>
<keyword evidence="4" id="KW-0862">Zinc</keyword>
<dbReference type="Pfam" id="PF05193">
    <property type="entry name" value="Peptidase_M16_C"/>
    <property type="match status" value="1"/>
</dbReference>
<comment type="similarity">
    <text evidence="1">Belongs to the peptidase M16 family.</text>
</comment>
<feature type="domain" description="Peptidase M16 N-terminal" evidence="7">
    <location>
        <begin position="37"/>
        <end position="176"/>
    </location>
</feature>
<evidence type="ECO:0000259" key="7">
    <source>
        <dbReference type="Pfam" id="PF00675"/>
    </source>
</evidence>
<dbReference type="Gene3D" id="3.30.830.10">
    <property type="entry name" value="Metalloenzyme, LuxS/M16 peptidase-like"/>
    <property type="match status" value="2"/>
</dbReference>
<accession>A0AAE3NX16</accession>
<sequence>MKSKILSLLILFSFVAVNAQIKKITFEQYKLDNGMNVILHKDNSTPIVAVTLLYHVGSKNEDPQRTGFAHFFEHLMFEGSKNIPRGEFDKISQGAGGTNNANTNPDRTFYYQIFPSNQLELALWMESDRLMSLNIDSIGVETQRKVVKEERKQSYDNRPYGTLIEETFKRAYKVHPYRWTTIGNPEDINKATLQEFIDFHSTYYVPQNVTLSIAGDIDIPKTKELIQKYFSEIPKGTKEIKRPKEVEPDLGGEVRDIVYDNVQLPLVLHAYRVPAQGTPDSYALEMLAKVLSTGQSSRLYKELVDKQQKAVVTGSFPYFLEDPGLFLTYGIANIGIKAEDLEAAIQTEIDKVKKDLISEKEFQKLRNQKETEFYTENSSVLGVAENLAQYFVYFGDANLINTEIDRYMKVTREDIKRVANKYLTKENRVVLYYLPKSMKPADKQ</sequence>
<evidence type="ECO:0000256" key="3">
    <source>
        <dbReference type="ARBA" id="ARBA00022801"/>
    </source>
</evidence>
<evidence type="ECO:0000256" key="6">
    <source>
        <dbReference type="SAM" id="SignalP"/>
    </source>
</evidence>
<dbReference type="Pfam" id="PF00675">
    <property type="entry name" value="Peptidase_M16"/>
    <property type="match status" value="1"/>
</dbReference>
<keyword evidence="3" id="KW-0378">Hydrolase</keyword>
<keyword evidence="6" id="KW-0732">Signal</keyword>
<dbReference type="InterPro" id="IPR050626">
    <property type="entry name" value="Peptidase_M16"/>
</dbReference>
<organism evidence="9 10">
    <name type="scientific">Stygiobacter electus</name>
    <dbReference type="NCBI Taxonomy" id="3032292"/>
    <lineage>
        <taxon>Bacteria</taxon>
        <taxon>Pseudomonadati</taxon>
        <taxon>Ignavibacteriota</taxon>
        <taxon>Ignavibacteria</taxon>
        <taxon>Ignavibacteriales</taxon>
        <taxon>Melioribacteraceae</taxon>
        <taxon>Stygiobacter</taxon>
    </lineage>
</organism>
<dbReference type="PANTHER" id="PTHR43690:SF35">
    <property type="entry name" value="NON-CATALYTIC MEMBER OF PEPTIDASE SUBFAMILY M16B-RELATED"/>
    <property type="match status" value="1"/>
</dbReference>
<keyword evidence="10" id="KW-1185">Reference proteome</keyword>
<reference evidence="9" key="1">
    <citation type="submission" date="2023-03" db="EMBL/GenBank/DDBJ databases">
        <title>Stygiobacter electus gen. nov., sp. nov., facultatively anaerobic thermotolerant bacterium of the class Ignavibacteria from a well of Yessentuki mineral water deposit.</title>
        <authorList>
            <person name="Podosokorskaya O.A."/>
            <person name="Elcheninov A.G."/>
            <person name="Petrova N.F."/>
            <person name="Zavarzina D.G."/>
            <person name="Kublanov I.V."/>
            <person name="Merkel A.Y."/>
        </authorList>
    </citation>
    <scope>NUCLEOTIDE SEQUENCE</scope>
    <source>
        <strain evidence="9">09-Me</strain>
    </source>
</reference>
<evidence type="ECO:0000256" key="2">
    <source>
        <dbReference type="ARBA" id="ARBA00022670"/>
    </source>
</evidence>
<dbReference type="RefSeq" id="WP_321535398.1">
    <property type="nucleotide sequence ID" value="NZ_JARGDL010000005.1"/>
</dbReference>
<dbReference type="SUPFAM" id="SSF63411">
    <property type="entry name" value="LuxS/MPP-like metallohydrolase"/>
    <property type="match status" value="2"/>
</dbReference>
<dbReference type="Proteomes" id="UP001221302">
    <property type="component" value="Unassembled WGS sequence"/>
</dbReference>
<dbReference type="InterPro" id="IPR011765">
    <property type="entry name" value="Pept_M16_N"/>
</dbReference>
<keyword evidence="5" id="KW-0482">Metalloprotease</keyword>
<evidence type="ECO:0000256" key="5">
    <source>
        <dbReference type="ARBA" id="ARBA00023049"/>
    </source>
</evidence>
<evidence type="ECO:0000259" key="8">
    <source>
        <dbReference type="Pfam" id="PF05193"/>
    </source>
</evidence>
<proteinExistence type="inferred from homology"/>
<dbReference type="AlphaFoldDB" id="A0AAE3NX16"/>
<protein>
    <submittedName>
        <fullName evidence="9">Pitrilysin family protein</fullName>
    </submittedName>
</protein>